<organism evidence="29 30">
    <name type="scientific">Bagarius yarrelli</name>
    <name type="common">Goonch</name>
    <name type="synonym">Bagrus yarrelli</name>
    <dbReference type="NCBI Taxonomy" id="175774"/>
    <lineage>
        <taxon>Eukaryota</taxon>
        <taxon>Metazoa</taxon>
        <taxon>Chordata</taxon>
        <taxon>Craniata</taxon>
        <taxon>Vertebrata</taxon>
        <taxon>Euteleostomi</taxon>
        <taxon>Actinopterygii</taxon>
        <taxon>Neopterygii</taxon>
        <taxon>Teleostei</taxon>
        <taxon>Ostariophysi</taxon>
        <taxon>Siluriformes</taxon>
        <taxon>Sisoridae</taxon>
        <taxon>Sisorinae</taxon>
        <taxon>Bagarius</taxon>
    </lineage>
</organism>
<dbReference type="InterPro" id="IPR035979">
    <property type="entry name" value="RBD_domain_sf"/>
</dbReference>
<evidence type="ECO:0000256" key="3">
    <source>
        <dbReference type="ARBA" id="ARBA00005505"/>
    </source>
</evidence>
<dbReference type="PANTHER" id="PTHR22984:SF11">
    <property type="entry name" value="AURORA KINASE-RELATED"/>
    <property type="match status" value="1"/>
</dbReference>
<dbReference type="GO" id="GO:0043066">
    <property type="term" value="P:negative regulation of apoptotic process"/>
    <property type="evidence" value="ECO:0007669"/>
    <property type="project" value="TreeGrafter"/>
</dbReference>
<dbReference type="InterPro" id="IPR000719">
    <property type="entry name" value="Prot_kinase_dom"/>
</dbReference>
<dbReference type="InterPro" id="IPR051138">
    <property type="entry name" value="PIM_Ser/Thr_kinase"/>
</dbReference>
<comment type="catalytic activity">
    <reaction evidence="25">
        <text>L-seryl-[protein] + ATP = O-phospho-L-seryl-[protein] + ADP + H(+)</text>
        <dbReference type="Rhea" id="RHEA:17989"/>
        <dbReference type="Rhea" id="RHEA-COMP:9863"/>
        <dbReference type="Rhea" id="RHEA-COMP:11604"/>
        <dbReference type="ChEBI" id="CHEBI:15378"/>
        <dbReference type="ChEBI" id="CHEBI:29999"/>
        <dbReference type="ChEBI" id="CHEBI:30616"/>
        <dbReference type="ChEBI" id="CHEBI:83421"/>
        <dbReference type="ChEBI" id="CHEBI:456216"/>
        <dbReference type="EC" id="2.7.11.1"/>
    </reaction>
</comment>
<keyword evidence="17" id="KW-0560">Oxidoreductase</keyword>
<evidence type="ECO:0000256" key="4">
    <source>
        <dbReference type="ARBA" id="ARBA00007655"/>
    </source>
</evidence>
<comment type="similarity">
    <text evidence="3">Belongs to the protein kinase superfamily. CAMK Ser/Thr protein kinase family. PIM subfamily.</text>
</comment>
<comment type="caution">
    <text evidence="29">The sequence shown here is derived from an EMBL/GenBank/DDBJ whole genome shotgun (WGS) entry which is preliminary data.</text>
</comment>
<evidence type="ECO:0000256" key="23">
    <source>
        <dbReference type="ARBA" id="ARBA00029912"/>
    </source>
</evidence>
<dbReference type="InterPro" id="IPR034906">
    <property type="entry name" value="RCAN1_RRM"/>
</dbReference>
<keyword evidence="11" id="KW-0808">Transferase</keyword>
<comment type="similarity">
    <text evidence="5">Belongs to the RCAN family.</text>
</comment>
<evidence type="ECO:0000256" key="26">
    <source>
        <dbReference type="PROSITE-ProRule" id="PRU10141"/>
    </source>
</evidence>
<comment type="function">
    <text evidence="22">Inhibits calcineurin-dependent transcriptional responses by binding to the catalytic domain of calcineurin A. Could play a role during central nervous system development.</text>
</comment>
<evidence type="ECO:0000256" key="6">
    <source>
        <dbReference type="ARBA" id="ARBA00012513"/>
    </source>
</evidence>
<evidence type="ECO:0000256" key="27">
    <source>
        <dbReference type="SAM" id="MobiDB-lite"/>
    </source>
</evidence>
<evidence type="ECO:0000256" key="18">
    <source>
        <dbReference type="ARBA" id="ARBA00023136"/>
    </source>
</evidence>
<keyword evidence="18" id="KW-0472">Membrane</keyword>
<proteinExistence type="inferred from homology"/>
<dbReference type="GO" id="GO:0019722">
    <property type="term" value="P:calcium-mediated signaling"/>
    <property type="evidence" value="ECO:0007669"/>
    <property type="project" value="InterPro"/>
</dbReference>
<keyword evidence="20" id="KW-0868">Chloride</keyword>
<dbReference type="EMBL" id="VCAZ01000004">
    <property type="protein sequence ID" value="TSK17825.1"/>
    <property type="molecule type" value="Genomic_DNA"/>
</dbReference>
<keyword evidence="30" id="KW-1185">Reference proteome</keyword>
<evidence type="ECO:0000256" key="5">
    <source>
        <dbReference type="ARBA" id="ARBA00008209"/>
    </source>
</evidence>
<keyword evidence="8" id="KW-0813">Transport</keyword>
<evidence type="ECO:0000256" key="21">
    <source>
        <dbReference type="ARBA" id="ARBA00024167"/>
    </source>
</evidence>
<dbReference type="InterPro" id="IPR036282">
    <property type="entry name" value="Glutathione-S-Trfase_C_sf"/>
</dbReference>
<comment type="catalytic activity">
    <reaction evidence="21">
        <text>chloride(in) = chloride(out)</text>
        <dbReference type="Rhea" id="RHEA:29823"/>
        <dbReference type="ChEBI" id="CHEBI:17996"/>
    </reaction>
</comment>
<evidence type="ECO:0000256" key="13">
    <source>
        <dbReference type="ARBA" id="ARBA00022741"/>
    </source>
</evidence>
<dbReference type="Pfam" id="PF00069">
    <property type="entry name" value="Pkinase"/>
    <property type="match status" value="1"/>
</dbReference>
<dbReference type="GO" id="GO:0005254">
    <property type="term" value="F:chloride channel activity"/>
    <property type="evidence" value="ECO:0007669"/>
    <property type="project" value="UniProtKB-KW"/>
</dbReference>
<evidence type="ECO:0000256" key="12">
    <source>
        <dbReference type="ARBA" id="ARBA00022692"/>
    </source>
</evidence>
<evidence type="ECO:0000313" key="29">
    <source>
        <dbReference type="EMBL" id="TSK17825.1"/>
    </source>
</evidence>
<dbReference type="Gene3D" id="3.30.200.20">
    <property type="entry name" value="Phosphorylase Kinase, domain 1"/>
    <property type="match status" value="1"/>
</dbReference>
<evidence type="ECO:0000256" key="20">
    <source>
        <dbReference type="ARBA" id="ARBA00023214"/>
    </source>
</evidence>
<evidence type="ECO:0000256" key="15">
    <source>
        <dbReference type="ARBA" id="ARBA00022840"/>
    </source>
</evidence>
<feature type="domain" description="Protein kinase" evidence="28">
    <location>
        <begin position="18"/>
        <end position="298"/>
    </location>
</feature>
<dbReference type="InterPro" id="IPR017441">
    <property type="entry name" value="Protein_kinase_ATP_BS"/>
</dbReference>
<dbReference type="Gene3D" id="3.30.70.330">
    <property type="match status" value="1"/>
</dbReference>
<dbReference type="PANTHER" id="PTHR22984">
    <property type="entry name" value="SERINE/THREONINE-PROTEIN KINASE PIM"/>
    <property type="match status" value="1"/>
</dbReference>
<evidence type="ECO:0000256" key="22">
    <source>
        <dbReference type="ARBA" id="ARBA00024927"/>
    </source>
</evidence>
<gene>
    <name evidence="29" type="ORF">Baya_1205</name>
</gene>
<dbReference type="GO" id="GO:0005524">
    <property type="term" value="F:ATP binding"/>
    <property type="evidence" value="ECO:0007669"/>
    <property type="project" value="UniProtKB-UniRule"/>
</dbReference>
<evidence type="ECO:0000256" key="19">
    <source>
        <dbReference type="ARBA" id="ARBA00023173"/>
    </source>
</evidence>
<keyword evidence="10" id="KW-0723">Serine/threonine-protein kinase</keyword>
<evidence type="ECO:0000256" key="10">
    <source>
        <dbReference type="ARBA" id="ARBA00022527"/>
    </source>
</evidence>
<comment type="subcellular location">
    <subcellularLocation>
        <location evidence="2">Cytoplasm</location>
    </subcellularLocation>
    <subcellularLocation>
        <location evidence="1">Membrane</location>
        <topology evidence="1">Single-pass membrane protein</topology>
    </subcellularLocation>
</comment>
<dbReference type="Gene3D" id="1.20.1050.10">
    <property type="match status" value="1"/>
</dbReference>
<keyword evidence="16" id="KW-1133">Transmembrane helix</keyword>
<dbReference type="GO" id="GO:0016491">
    <property type="term" value="F:oxidoreductase activity"/>
    <property type="evidence" value="ECO:0007669"/>
    <property type="project" value="UniProtKB-KW"/>
</dbReference>
<keyword evidence="9" id="KW-0963">Cytoplasm</keyword>
<feature type="region of interest" description="Disordered" evidence="27">
    <location>
        <begin position="508"/>
        <end position="528"/>
    </location>
</feature>
<dbReference type="Proteomes" id="UP000319801">
    <property type="component" value="Unassembled WGS sequence"/>
</dbReference>
<dbReference type="Pfam" id="PF13410">
    <property type="entry name" value="GST_C_2"/>
    <property type="match status" value="1"/>
</dbReference>
<feature type="binding site" evidence="26">
    <location>
        <position position="47"/>
    </location>
    <ligand>
        <name>ATP</name>
        <dbReference type="ChEBI" id="CHEBI:30616"/>
    </ligand>
</feature>
<evidence type="ECO:0000256" key="17">
    <source>
        <dbReference type="ARBA" id="ARBA00023002"/>
    </source>
</evidence>
<dbReference type="FunFam" id="1.20.1050.10:FF:000001">
    <property type="entry name" value="Chloride intracellular channel 2"/>
    <property type="match status" value="1"/>
</dbReference>
<sequence length="603" mass="68028">MTGKRKIAETSSIFNSRYVLGNLLGRGGYGSIYAGFRRLDGKKVAMKFRLKRDGDEYITPPGDTRRLPVEVALMELVCKPPHCPFVIKLLEWYETPRAFIFVLERPDPCIDLFKFCNRVIMSEVLAQIIMEQVVRAACHCHERGVFHRDIKKENILINPLTLEAKLIDFGCGDLLKATAYGEYSGTSLYIPPEWFVVKKYEAEPATVWSLGVLLYSMLCGLEPFSNPRDTVFGHLVCSLERFCLHPAMQESEKREGAATAGVQVDEQPNALIACKVPDEVFNDTHIKDQFETLFHQYDGGVHFQFFKSFRRVRINFTNAMTAAQARVNLHKSDFNGKEMRLYFAQSVHIGSPRLEPPKPEKQFLISPPASPPVGWAQSQDATPIINYDLLCAVSKLGPGEQYELHTGTTTTPSVIVHVCENDSSGGEEETEGGTRARPKIIQTRRPDYTPPAKKYPKLAVKHPESNIAGIDVFAKFSAYIKNSHKYANDGLEKALLKSLKKLDDYLQSPLPEESNANNPDDHGPSTRSYLDGSDLTLADCNLLPKLHIIKLVAKKYRNFDFPADMKGIWRYLNAAYQREEFTSTCPADREIEFAYLDAVKKLV</sequence>
<evidence type="ECO:0000256" key="16">
    <source>
        <dbReference type="ARBA" id="ARBA00022989"/>
    </source>
</evidence>
<evidence type="ECO:0000256" key="8">
    <source>
        <dbReference type="ARBA" id="ARBA00022448"/>
    </source>
</evidence>
<keyword evidence="13 26" id="KW-0547">Nucleotide-binding</keyword>
<dbReference type="CDD" id="cd12708">
    <property type="entry name" value="RRM_RCAN1"/>
    <property type="match status" value="1"/>
</dbReference>
<dbReference type="EC" id="2.7.11.1" evidence="6"/>
<dbReference type="GO" id="GO:0003676">
    <property type="term" value="F:nucleic acid binding"/>
    <property type="evidence" value="ECO:0007669"/>
    <property type="project" value="InterPro"/>
</dbReference>
<evidence type="ECO:0000256" key="9">
    <source>
        <dbReference type="ARBA" id="ARBA00022490"/>
    </source>
</evidence>
<dbReference type="InterPro" id="IPR012677">
    <property type="entry name" value="Nucleotide-bd_a/b_plait_sf"/>
</dbReference>
<dbReference type="InterPro" id="IPR008271">
    <property type="entry name" value="Ser/Thr_kinase_AS"/>
</dbReference>
<protein>
    <recommendedName>
        <fullName evidence="7">Calcipressin-1</fullName>
        <ecNumber evidence="6">2.7.11.1</ecNumber>
    </recommendedName>
    <alternativeName>
        <fullName evidence="23">Regulator of calcineurin 1</fullName>
    </alternativeName>
</protein>
<dbReference type="SMART" id="SM00220">
    <property type="entry name" value="S_TKc"/>
    <property type="match status" value="1"/>
</dbReference>
<dbReference type="FunFam" id="3.30.70.330:FF:000092">
    <property type="entry name" value="Calcipressin-2 isoform 2"/>
    <property type="match status" value="1"/>
</dbReference>
<keyword evidence="12" id="KW-0812">Transmembrane</keyword>
<accession>A0A556TKF8</accession>
<dbReference type="SUPFAM" id="SSF54928">
    <property type="entry name" value="RNA-binding domain, RBD"/>
    <property type="match status" value="1"/>
</dbReference>
<evidence type="ECO:0000256" key="25">
    <source>
        <dbReference type="ARBA" id="ARBA00048679"/>
    </source>
</evidence>
<evidence type="ECO:0000256" key="14">
    <source>
        <dbReference type="ARBA" id="ARBA00022777"/>
    </source>
</evidence>
<comment type="similarity">
    <text evidence="4">Belongs to the chloride channel CLIC family.</text>
</comment>
<evidence type="ECO:0000256" key="1">
    <source>
        <dbReference type="ARBA" id="ARBA00004167"/>
    </source>
</evidence>
<evidence type="ECO:0000313" key="30">
    <source>
        <dbReference type="Proteomes" id="UP000319801"/>
    </source>
</evidence>
<keyword evidence="15 26" id="KW-0067">ATP-binding</keyword>
<reference evidence="29 30" key="1">
    <citation type="journal article" date="2019" name="Genome Biol. Evol.">
        <title>Whole-Genome Sequencing of the Giant Devil Catfish, Bagarius yarrelli.</title>
        <authorList>
            <person name="Jiang W."/>
            <person name="Lv Y."/>
            <person name="Cheng L."/>
            <person name="Yang K."/>
            <person name="Chao B."/>
            <person name="Wang X."/>
            <person name="Li Y."/>
            <person name="Pan X."/>
            <person name="You X."/>
            <person name="Zhang Y."/>
            <person name="Yang J."/>
            <person name="Li J."/>
            <person name="Zhang X."/>
            <person name="Liu S."/>
            <person name="Sun C."/>
            <person name="Yang J."/>
            <person name="Shi Q."/>
        </authorList>
    </citation>
    <scope>NUCLEOTIDE SEQUENCE [LARGE SCALE GENOMIC DNA]</scope>
    <source>
        <strain evidence="29">JWS20170419001</strain>
        <tissue evidence="29">Muscle</tissue>
    </source>
</reference>
<dbReference type="PRINTS" id="PR01263">
    <property type="entry name" value="INTCLCHANNEL"/>
</dbReference>
<dbReference type="OrthoDB" id="17212at2759"/>
<dbReference type="AlphaFoldDB" id="A0A556TKF8"/>
<evidence type="ECO:0000256" key="11">
    <source>
        <dbReference type="ARBA" id="ARBA00022679"/>
    </source>
</evidence>
<name>A0A556TKF8_BAGYA</name>
<keyword evidence="14" id="KW-0418">Kinase</keyword>
<dbReference type="GO" id="GO:0004674">
    <property type="term" value="F:protein serine/threonine kinase activity"/>
    <property type="evidence" value="ECO:0007669"/>
    <property type="project" value="UniProtKB-KW"/>
</dbReference>
<dbReference type="GO" id="GO:0007346">
    <property type="term" value="P:regulation of mitotic cell cycle"/>
    <property type="evidence" value="ECO:0007669"/>
    <property type="project" value="TreeGrafter"/>
</dbReference>
<evidence type="ECO:0000256" key="2">
    <source>
        <dbReference type="ARBA" id="ARBA00004496"/>
    </source>
</evidence>
<dbReference type="PROSITE" id="PS50011">
    <property type="entry name" value="PROTEIN_KINASE_DOM"/>
    <property type="match status" value="1"/>
</dbReference>
<evidence type="ECO:0000256" key="7">
    <source>
        <dbReference type="ARBA" id="ARBA00015788"/>
    </source>
</evidence>
<dbReference type="Pfam" id="PF04847">
    <property type="entry name" value="Calcipressin"/>
    <property type="match status" value="1"/>
</dbReference>
<dbReference type="PROSITE" id="PS00108">
    <property type="entry name" value="PROTEIN_KINASE_ST"/>
    <property type="match status" value="1"/>
</dbReference>
<dbReference type="InterPro" id="IPR011009">
    <property type="entry name" value="Kinase-like_dom_sf"/>
</dbReference>
<comment type="catalytic activity">
    <reaction evidence="24">
        <text>L-threonyl-[protein] + ATP = O-phospho-L-threonyl-[protein] + ADP + H(+)</text>
        <dbReference type="Rhea" id="RHEA:46608"/>
        <dbReference type="Rhea" id="RHEA-COMP:11060"/>
        <dbReference type="Rhea" id="RHEA-COMP:11605"/>
        <dbReference type="ChEBI" id="CHEBI:15378"/>
        <dbReference type="ChEBI" id="CHEBI:30013"/>
        <dbReference type="ChEBI" id="CHEBI:30616"/>
        <dbReference type="ChEBI" id="CHEBI:61977"/>
        <dbReference type="ChEBI" id="CHEBI:456216"/>
        <dbReference type="EC" id="2.7.11.1"/>
    </reaction>
</comment>
<dbReference type="Gene3D" id="1.10.510.10">
    <property type="entry name" value="Transferase(Phosphotransferase) domain 1"/>
    <property type="match status" value="1"/>
</dbReference>
<evidence type="ECO:0000259" key="28">
    <source>
        <dbReference type="PROSITE" id="PS50011"/>
    </source>
</evidence>
<keyword evidence="19" id="KW-0407">Ion channel</keyword>
<evidence type="ECO:0000256" key="24">
    <source>
        <dbReference type="ARBA" id="ARBA00047899"/>
    </source>
</evidence>
<dbReference type="SUPFAM" id="SSF56112">
    <property type="entry name" value="Protein kinase-like (PK-like)"/>
    <property type="match status" value="1"/>
</dbReference>
<dbReference type="InterPro" id="IPR006931">
    <property type="entry name" value="Calcipressin"/>
</dbReference>
<keyword evidence="19" id="KW-0869">Chloride channel</keyword>
<keyword evidence="19" id="KW-0406">Ion transport</keyword>
<dbReference type="InterPro" id="IPR002946">
    <property type="entry name" value="CLIC"/>
</dbReference>
<dbReference type="GO" id="GO:0005737">
    <property type="term" value="C:cytoplasm"/>
    <property type="evidence" value="ECO:0007669"/>
    <property type="project" value="UniProtKB-SubCell"/>
</dbReference>
<dbReference type="SUPFAM" id="SSF47616">
    <property type="entry name" value="GST C-terminal domain-like"/>
    <property type="match status" value="1"/>
</dbReference>
<dbReference type="GO" id="GO:0034707">
    <property type="term" value="C:chloride channel complex"/>
    <property type="evidence" value="ECO:0007669"/>
    <property type="project" value="UniProtKB-KW"/>
</dbReference>
<dbReference type="PROSITE" id="PS00107">
    <property type="entry name" value="PROTEIN_KINASE_ATP"/>
    <property type="match status" value="1"/>
</dbReference>